<name>A0A084ZMQ2_9ENTR</name>
<keyword evidence="4" id="KW-1185">Reference proteome</keyword>
<feature type="domain" description="Fimbrial-type adhesion" evidence="2">
    <location>
        <begin position="32"/>
        <end position="182"/>
    </location>
</feature>
<feature type="signal peptide" evidence="1">
    <location>
        <begin position="1"/>
        <end position="22"/>
    </location>
</feature>
<dbReference type="OrthoDB" id="6522787at2"/>
<dbReference type="Proteomes" id="UP000028630">
    <property type="component" value="Unassembled WGS sequence"/>
</dbReference>
<evidence type="ECO:0000259" key="2">
    <source>
        <dbReference type="Pfam" id="PF00419"/>
    </source>
</evidence>
<dbReference type="EMBL" id="JMTB01000121">
    <property type="protein sequence ID" value="KFB98746.1"/>
    <property type="molecule type" value="Genomic_DNA"/>
</dbReference>
<dbReference type="eggNOG" id="COG3539">
    <property type="taxonomic scope" value="Bacteria"/>
</dbReference>
<reference evidence="4" key="1">
    <citation type="submission" date="2014-05" db="EMBL/GenBank/DDBJ databases">
        <title>ATOL: Assembling a taxonomically balanced genome-scale reconstruction of the evolutionary history of the Enterobacteriaceae.</title>
        <authorList>
            <person name="Plunkett G. III"/>
            <person name="Neeno-Eckwall E.C."/>
            <person name="Glasner J.D."/>
            <person name="Perna N.T."/>
        </authorList>
    </citation>
    <scope>NUCLEOTIDE SEQUENCE [LARGE SCALE GENOMIC DNA]</scope>
    <source>
        <strain evidence="4">ATCC 49490</strain>
    </source>
</reference>
<dbReference type="GO" id="GO:0043709">
    <property type="term" value="P:cell adhesion involved in single-species biofilm formation"/>
    <property type="evidence" value="ECO:0007669"/>
    <property type="project" value="TreeGrafter"/>
</dbReference>
<dbReference type="InterPro" id="IPR050263">
    <property type="entry name" value="Bact_Fimbrial_Adh_Pro"/>
</dbReference>
<dbReference type="RefSeq" id="WP_038162556.1">
    <property type="nucleotide sequence ID" value="NZ_JMTB01000121.1"/>
</dbReference>
<dbReference type="AlphaFoldDB" id="A0A084ZMQ2"/>
<evidence type="ECO:0000256" key="1">
    <source>
        <dbReference type="SAM" id="SignalP"/>
    </source>
</evidence>
<dbReference type="Pfam" id="PF00419">
    <property type="entry name" value="Fimbrial"/>
    <property type="match status" value="1"/>
</dbReference>
<evidence type="ECO:0000313" key="4">
    <source>
        <dbReference type="Proteomes" id="UP000028630"/>
    </source>
</evidence>
<evidence type="ECO:0000313" key="3">
    <source>
        <dbReference type="EMBL" id="KFB98746.1"/>
    </source>
</evidence>
<dbReference type="InterPro" id="IPR036937">
    <property type="entry name" value="Adhesion_dom_fimbrial_sf"/>
</dbReference>
<dbReference type="PANTHER" id="PTHR33420:SF11">
    <property type="entry name" value="FIMBRIAL-LIKE PROTEIN"/>
    <property type="match status" value="1"/>
</dbReference>
<proteinExistence type="predicted"/>
<dbReference type="InterPro" id="IPR008966">
    <property type="entry name" value="Adhesion_dom_sf"/>
</dbReference>
<dbReference type="PANTHER" id="PTHR33420">
    <property type="entry name" value="FIMBRIAL SUBUNIT ELFA-RELATED"/>
    <property type="match status" value="1"/>
</dbReference>
<dbReference type="GO" id="GO:0009289">
    <property type="term" value="C:pilus"/>
    <property type="evidence" value="ECO:0007669"/>
    <property type="project" value="InterPro"/>
</dbReference>
<dbReference type="Gene3D" id="2.60.40.1090">
    <property type="entry name" value="Fimbrial-type adhesion domain"/>
    <property type="match status" value="1"/>
</dbReference>
<organism evidence="3 4">
    <name type="scientific">Trabulsiella guamensis ATCC 49490</name>
    <dbReference type="NCBI Taxonomy" id="1005994"/>
    <lineage>
        <taxon>Bacteria</taxon>
        <taxon>Pseudomonadati</taxon>
        <taxon>Pseudomonadota</taxon>
        <taxon>Gammaproteobacteria</taxon>
        <taxon>Enterobacterales</taxon>
        <taxon>Enterobacteriaceae</taxon>
        <taxon>Trabulsiella</taxon>
    </lineage>
</organism>
<gene>
    <name evidence="3" type="ORF">GTGU_04417</name>
</gene>
<comment type="caution">
    <text evidence="3">The sequence shown here is derived from an EMBL/GenBank/DDBJ whole genome shotgun (WGS) entry which is preliminary data.</text>
</comment>
<protein>
    <recommendedName>
        <fullName evidence="2">Fimbrial-type adhesion domain-containing protein</fullName>
    </recommendedName>
</protein>
<sequence length="182" mass="19035">MKRLMTLAVLLLTASLPAPVLALGELIGGDLSFKGLVIAYPCSIAPESERVPVDFGKISIKSLYGTGRTTPVPFAIKLQDCNPTTFDSVTVTFNGITNTVMADRLAIQPTAPDNASGVGIGLLEADDTPVRLGVATSPTAITDTVMQLNFQAFVEAEPDALANGTIATGPFTATANYTLNYQ</sequence>
<accession>A0A084ZMQ2</accession>
<dbReference type="InterPro" id="IPR000259">
    <property type="entry name" value="Adhesion_dom_fimbrial"/>
</dbReference>
<keyword evidence="1" id="KW-0732">Signal</keyword>
<feature type="chain" id="PRO_5001786054" description="Fimbrial-type adhesion domain-containing protein" evidence="1">
    <location>
        <begin position="23"/>
        <end position="182"/>
    </location>
</feature>
<dbReference type="SUPFAM" id="SSF49401">
    <property type="entry name" value="Bacterial adhesins"/>
    <property type="match status" value="1"/>
</dbReference>